<evidence type="ECO:0000313" key="2">
    <source>
        <dbReference type="Proteomes" id="UP000256269"/>
    </source>
</evidence>
<dbReference type="AlphaFoldDB" id="A0A3E0GXX9"/>
<accession>A0A3E0GXX9</accession>
<sequence>MVRRVIAVLFVLHGLVHLLGFVVPWKHATVAYVLVV</sequence>
<protein>
    <submittedName>
        <fullName evidence="1">Uncharacterized protein</fullName>
    </submittedName>
</protein>
<reference evidence="1 2" key="1">
    <citation type="submission" date="2018-08" db="EMBL/GenBank/DDBJ databases">
        <title>Genomic Encyclopedia of Archaeal and Bacterial Type Strains, Phase II (KMG-II): from individual species to whole genera.</title>
        <authorList>
            <person name="Goeker M."/>
        </authorList>
    </citation>
    <scope>NUCLEOTIDE SEQUENCE [LARGE SCALE GENOMIC DNA]</scope>
    <source>
        <strain evidence="1 2">DSM 45791</strain>
    </source>
</reference>
<comment type="caution">
    <text evidence="1">The sequence shown here is derived from an EMBL/GenBank/DDBJ whole genome shotgun (WGS) entry which is preliminary data.</text>
</comment>
<evidence type="ECO:0000313" key="1">
    <source>
        <dbReference type="EMBL" id="REH34807.1"/>
    </source>
</evidence>
<proteinExistence type="predicted"/>
<keyword evidence="2" id="KW-1185">Reference proteome</keyword>
<dbReference type="Proteomes" id="UP000256269">
    <property type="component" value="Unassembled WGS sequence"/>
</dbReference>
<name>A0A3E0GXX9_9PSEU</name>
<gene>
    <name evidence="1" type="ORF">BCF44_11983</name>
</gene>
<dbReference type="EMBL" id="QUNO01000019">
    <property type="protein sequence ID" value="REH34807.1"/>
    <property type="molecule type" value="Genomic_DNA"/>
</dbReference>
<organism evidence="1 2">
    <name type="scientific">Kutzneria buriramensis</name>
    <dbReference type="NCBI Taxonomy" id="1045776"/>
    <lineage>
        <taxon>Bacteria</taxon>
        <taxon>Bacillati</taxon>
        <taxon>Actinomycetota</taxon>
        <taxon>Actinomycetes</taxon>
        <taxon>Pseudonocardiales</taxon>
        <taxon>Pseudonocardiaceae</taxon>
        <taxon>Kutzneria</taxon>
    </lineage>
</organism>